<evidence type="ECO:0000256" key="3">
    <source>
        <dbReference type="ARBA" id="ARBA00023143"/>
    </source>
</evidence>
<dbReference type="NCBIfam" id="TIGR00205">
    <property type="entry name" value="fliE"/>
    <property type="match status" value="1"/>
</dbReference>
<dbReference type="Pfam" id="PF02049">
    <property type="entry name" value="FliE"/>
    <property type="match status" value="1"/>
</dbReference>
<comment type="similarity">
    <text evidence="2">Belongs to the FliE family.</text>
</comment>
<dbReference type="GO" id="GO:0003774">
    <property type="term" value="F:cytoskeletal motor activity"/>
    <property type="evidence" value="ECO:0007669"/>
    <property type="project" value="InterPro"/>
</dbReference>
<sequence>MQGHGFSDWLVAGATRVDHAATLADNAVVRFALDGAAPPHQVMIALEEARMSLQFALQVRARLVEGYQELMRMQL</sequence>
<gene>
    <name evidence="5" type="ORF">WL73_23225</name>
</gene>
<name>A0A119M7J8_9BURK</name>
<dbReference type="GO" id="GO:0071973">
    <property type="term" value="P:bacterial-type flagellum-dependent cell motility"/>
    <property type="evidence" value="ECO:0007669"/>
    <property type="project" value="InterPro"/>
</dbReference>
<keyword evidence="3" id="KW-0975">Bacterial flagellum</keyword>
<dbReference type="PANTHER" id="PTHR34653">
    <property type="match status" value="1"/>
</dbReference>
<evidence type="ECO:0000313" key="6">
    <source>
        <dbReference type="Proteomes" id="UP000062998"/>
    </source>
</evidence>
<accession>A0A119M7J8</accession>
<protein>
    <recommendedName>
        <fullName evidence="4">Flagellar hook-basal body complex protein FliE</fullName>
    </recommendedName>
</protein>
<dbReference type="PANTHER" id="PTHR34653:SF1">
    <property type="entry name" value="FLAGELLAR HOOK-BASAL BODY COMPLEX PROTEIN FLIE"/>
    <property type="match status" value="1"/>
</dbReference>
<proteinExistence type="inferred from homology"/>
<evidence type="ECO:0000256" key="4">
    <source>
        <dbReference type="NCBIfam" id="TIGR00205"/>
    </source>
</evidence>
<reference evidence="5 6" key="1">
    <citation type="submission" date="2015-11" db="EMBL/GenBank/DDBJ databases">
        <title>Expanding the genomic diversity of Burkholderia species for the development of highly accurate diagnostics.</title>
        <authorList>
            <person name="Sahl J."/>
            <person name="Keim P."/>
            <person name="Wagner D."/>
        </authorList>
    </citation>
    <scope>NUCLEOTIDE SEQUENCE [LARGE SCALE GENOMIC DNA]</scope>
    <source>
        <strain evidence="5 6">MSMB2167WGS</strain>
    </source>
</reference>
<dbReference type="InterPro" id="IPR001624">
    <property type="entry name" value="FliE"/>
</dbReference>
<dbReference type="Proteomes" id="UP000062998">
    <property type="component" value="Unassembled WGS sequence"/>
</dbReference>
<dbReference type="AlphaFoldDB" id="A0A119M7J8"/>
<dbReference type="GO" id="GO:0005198">
    <property type="term" value="F:structural molecule activity"/>
    <property type="evidence" value="ECO:0007669"/>
    <property type="project" value="UniProtKB-UniRule"/>
</dbReference>
<evidence type="ECO:0000256" key="1">
    <source>
        <dbReference type="ARBA" id="ARBA00004117"/>
    </source>
</evidence>
<dbReference type="PRINTS" id="PR01006">
    <property type="entry name" value="FLGHOOKFLIE"/>
</dbReference>
<dbReference type="EMBL" id="LPIX01000092">
    <property type="protein sequence ID" value="KWD96367.1"/>
    <property type="molecule type" value="Genomic_DNA"/>
</dbReference>
<comment type="caution">
    <text evidence="5">The sequence shown here is derived from an EMBL/GenBank/DDBJ whole genome shotgun (WGS) entry which is preliminary data.</text>
</comment>
<organism evidence="5 6">
    <name type="scientific">Burkholderia ubonensis</name>
    <dbReference type="NCBI Taxonomy" id="101571"/>
    <lineage>
        <taxon>Bacteria</taxon>
        <taxon>Pseudomonadati</taxon>
        <taxon>Pseudomonadota</taxon>
        <taxon>Betaproteobacteria</taxon>
        <taxon>Burkholderiales</taxon>
        <taxon>Burkholderiaceae</taxon>
        <taxon>Burkholderia</taxon>
        <taxon>Burkholderia cepacia complex</taxon>
    </lineage>
</organism>
<dbReference type="GO" id="GO:0009425">
    <property type="term" value="C:bacterial-type flagellum basal body"/>
    <property type="evidence" value="ECO:0007669"/>
    <property type="project" value="UniProtKB-SubCell"/>
</dbReference>
<evidence type="ECO:0000256" key="2">
    <source>
        <dbReference type="ARBA" id="ARBA00009272"/>
    </source>
</evidence>
<comment type="subcellular location">
    <subcellularLocation>
        <location evidence="1">Bacterial flagellum basal body</location>
    </subcellularLocation>
</comment>
<evidence type="ECO:0000313" key="5">
    <source>
        <dbReference type="EMBL" id="KWD96367.1"/>
    </source>
</evidence>